<reference evidence="1 2" key="1">
    <citation type="journal article" date="2015" name="Nature">
        <title>rRNA introns, odd ribosomes, and small enigmatic genomes across a large radiation of phyla.</title>
        <authorList>
            <person name="Brown C.T."/>
            <person name="Hug L.A."/>
            <person name="Thomas B.C."/>
            <person name="Sharon I."/>
            <person name="Castelle C.J."/>
            <person name="Singh A."/>
            <person name="Wilkins M.J."/>
            <person name="Williams K.H."/>
            <person name="Banfield J.F."/>
        </authorList>
    </citation>
    <scope>NUCLEOTIDE SEQUENCE [LARGE SCALE GENOMIC DNA]</scope>
</reference>
<protein>
    <submittedName>
        <fullName evidence="1">Uncharacterized protein</fullName>
    </submittedName>
</protein>
<dbReference type="AlphaFoldDB" id="A0A0G0JVA7"/>
<evidence type="ECO:0000313" key="2">
    <source>
        <dbReference type="Proteomes" id="UP000034235"/>
    </source>
</evidence>
<accession>A0A0G0JVA7</accession>
<evidence type="ECO:0000313" key="1">
    <source>
        <dbReference type="EMBL" id="KKQ67025.1"/>
    </source>
</evidence>
<dbReference type="Proteomes" id="UP000034235">
    <property type="component" value="Unassembled WGS sequence"/>
</dbReference>
<organism evidence="1 2">
    <name type="scientific">Candidatus Daviesbacteria bacterium GW2011_GWA2_38_24</name>
    <dbReference type="NCBI Taxonomy" id="1618422"/>
    <lineage>
        <taxon>Bacteria</taxon>
        <taxon>Candidatus Daviesiibacteriota</taxon>
    </lineage>
</organism>
<name>A0A0G0JVA7_9BACT</name>
<proteinExistence type="predicted"/>
<dbReference type="EMBL" id="LBUP01000002">
    <property type="protein sequence ID" value="KKQ67025.1"/>
    <property type="molecule type" value="Genomic_DNA"/>
</dbReference>
<comment type="caution">
    <text evidence="1">The sequence shown here is derived from an EMBL/GenBank/DDBJ whole genome shotgun (WGS) entry which is preliminary data.</text>
</comment>
<sequence length="77" mass="9177">MYDIAVNQIHTIASRTRARDYIDMFFIIKNSDIPIDKYLEKLRLDSKAKFDWPLENKNLVAAFLKVKDLKLEDQIFK</sequence>
<gene>
    <name evidence="1" type="ORF">US86_C0002G0142</name>
</gene>